<dbReference type="Proteomes" id="UP000366065">
    <property type="component" value="Unassembled WGS sequence"/>
</dbReference>
<gene>
    <name evidence="1" type="primary">putA_2</name>
    <name evidence="1" type="ORF">PCA20602_04886</name>
</gene>
<evidence type="ECO:0000313" key="2">
    <source>
        <dbReference type="Proteomes" id="UP000366065"/>
    </source>
</evidence>
<organism evidence="1 2">
    <name type="scientific">Pandoraea capi</name>
    <dbReference type="NCBI Taxonomy" id="2508286"/>
    <lineage>
        <taxon>Bacteria</taxon>
        <taxon>Pseudomonadati</taxon>
        <taxon>Pseudomonadota</taxon>
        <taxon>Betaproteobacteria</taxon>
        <taxon>Burkholderiales</taxon>
        <taxon>Burkholderiaceae</taxon>
        <taxon>Pandoraea</taxon>
    </lineage>
</organism>
<protein>
    <submittedName>
        <fullName evidence="1">Trifunctional transcriptional regulator/proline dehydrogenase/L-glutamate gamma-semialdehyde dehydrogenase</fullName>
    </submittedName>
</protein>
<evidence type="ECO:0000313" key="1">
    <source>
        <dbReference type="EMBL" id="VVE53676.1"/>
    </source>
</evidence>
<keyword evidence="2" id="KW-1185">Reference proteome</keyword>
<accession>A0ABY6WDF1</accession>
<dbReference type="EMBL" id="CABPRV010000016">
    <property type="protein sequence ID" value="VVE53676.1"/>
    <property type="molecule type" value="Genomic_DNA"/>
</dbReference>
<sequence length="183" mass="19128">MREWAIGQSDPRTAARTDEYLPYAVAGATATLRGPTGERNVYTLSPRGNVLCVAATASGARAQFAAVLATGNHAIFEGASGEHLVASLPESLAAHATLRVSPSSEASEADDIQAVLFEGDGDELLSFVSNLAKRKGPIIPVQGIRSHALESGAEDYVLERLLVERSISVNLTAAGGEAQRTTI</sequence>
<comment type="caution">
    <text evidence="1">The sequence shown here is derived from an EMBL/GenBank/DDBJ whole genome shotgun (WGS) entry which is preliminary data.</text>
</comment>
<proteinExistence type="predicted"/>
<name>A0ABY6WDF1_9BURK</name>
<reference evidence="1 2" key="1">
    <citation type="submission" date="2019-08" db="EMBL/GenBank/DDBJ databases">
        <authorList>
            <person name="Peeters C."/>
        </authorList>
    </citation>
    <scope>NUCLEOTIDE SEQUENCE [LARGE SCALE GENOMIC DNA]</scope>
    <source>
        <strain evidence="1 2">LMG 20602</strain>
    </source>
</reference>